<evidence type="ECO:0000313" key="1">
    <source>
        <dbReference type="EMBL" id="CAL1612154.1"/>
    </source>
</evidence>
<organism evidence="1 2">
    <name type="scientific">Knipowitschia caucasica</name>
    <name type="common">Caucasian dwarf goby</name>
    <name type="synonym">Pomatoschistus caucasicus</name>
    <dbReference type="NCBI Taxonomy" id="637954"/>
    <lineage>
        <taxon>Eukaryota</taxon>
        <taxon>Metazoa</taxon>
        <taxon>Chordata</taxon>
        <taxon>Craniata</taxon>
        <taxon>Vertebrata</taxon>
        <taxon>Euteleostomi</taxon>
        <taxon>Actinopterygii</taxon>
        <taxon>Neopterygii</taxon>
        <taxon>Teleostei</taxon>
        <taxon>Neoteleostei</taxon>
        <taxon>Acanthomorphata</taxon>
        <taxon>Gobiaria</taxon>
        <taxon>Gobiiformes</taxon>
        <taxon>Gobioidei</taxon>
        <taxon>Gobiidae</taxon>
        <taxon>Gobiinae</taxon>
        <taxon>Knipowitschia</taxon>
    </lineage>
</organism>
<gene>
    <name evidence="1" type="ORF">KC01_LOCUS38506</name>
</gene>
<sequence>MPVCVFFFRESLEVLEHLEETAPPVPEAWLVTLDLRAEWDLLEHLAPQEPPEPQAQGGLRVPLEIKEFQ</sequence>
<evidence type="ECO:0000313" key="2">
    <source>
        <dbReference type="Proteomes" id="UP001497482"/>
    </source>
</evidence>
<keyword evidence="2" id="KW-1185">Reference proteome</keyword>
<reference evidence="1 2" key="1">
    <citation type="submission" date="2024-04" db="EMBL/GenBank/DDBJ databases">
        <authorList>
            <person name="Waldvogel A.-M."/>
            <person name="Schoenle A."/>
        </authorList>
    </citation>
    <scope>NUCLEOTIDE SEQUENCE [LARGE SCALE GENOMIC DNA]</scope>
</reference>
<protein>
    <submittedName>
        <fullName evidence="1">Uncharacterized protein</fullName>
    </submittedName>
</protein>
<dbReference type="Proteomes" id="UP001497482">
    <property type="component" value="Chromosome 7"/>
</dbReference>
<dbReference type="AlphaFoldDB" id="A0AAV2MG60"/>
<dbReference type="EMBL" id="OZ035829">
    <property type="protein sequence ID" value="CAL1612154.1"/>
    <property type="molecule type" value="Genomic_DNA"/>
</dbReference>
<proteinExistence type="predicted"/>
<accession>A0AAV2MG60</accession>
<name>A0AAV2MG60_KNICA</name>